<dbReference type="Gene3D" id="1.10.287.950">
    <property type="entry name" value="Methyl-accepting chemotaxis protein"/>
    <property type="match status" value="1"/>
</dbReference>
<comment type="subcellular location">
    <subcellularLocation>
        <location evidence="9">Cell membrane</location>
        <topology evidence="9">Multi-pass membrane protein</topology>
    </subcellularLocation>
    <subcellularLocation>
        <location evidence="1">Membrane</location>
        <topology evidence="1">Multi-pass membrane protein</topology>
    </subcellularLocation>
</comment>
<feature type="transmembrane region" description="Helical" evidence="9">
    <location>
        <begin position="84"/>
        <end position="107"/>
    </location>
</feature>
<dbReference type="InterPro" id="IPR004089">
    <property type="entry name" value="MCPsignal_dom"/>
</dbReference>
<evidence type="ECO:0000313" key="13">
    <source>
        <dbReference type="Proteomes" id="UP000318878"/>
    </source>
</evidence>
<dbReference type="SUPFAM" id="SSF111352">
    <property type="entry name" value="Ammonium transporter"/>
    <property type="match status" value="1"/>
</dbReference>
<feature type="transmembrane region" description="Helical" evidence="9">
    <location>
        <begin position="194"/>
        <end position="215"/>
    </location>
</feature>
<dbReference type="SMART" id="SM00283">
    <property type="entry name" value="MA"/>
    <property type="match status" value="1"/>
</dbReference>
<feature type="transmembrane region" description="Helical" evidence="9">
    <location>
        <begin position="353"/>
        <end position="372"/>
    </location>
</feature>
<dbReference type="PANTHER" id="PTHR11730">
    <property type="entry name" value="AMMONIUM TRANSPORTER"/>
    <property type="match status" value="1"/>
</dbReference>
<feature type="transmembrane region" description="Helical" evidence="9">
    <location>
        <begin position="122"/>
        <end position="140"/>
    </location>
</feature>
<evidence type="ECO:0000313" key="12">
    <source>
        <dbReference type="EMBL" id="TWT38457.1"/>
    </source>
</evidence>
<dbReference type="InterPro" id="IPR001905">
    <property type="entry name" value="Ammonium_transpt"/>
</dbReference>
<evidence type="ECO:0000256" key="3">
    <source>
        <dbReference type="ARBA" id="ARBA00022448"/>
    </source>
</evidence>
<dbReference type="AlphaFoldDB" id="A0A5C5VKG8"/>
<evidence type="ECO:0000256" key="8">
    <source>
        <dbReference type="PROSITE-ProRule" id="PRU00284"/>
    </source>
</evidence>
<evidence type="ECO:0000256" key="7">
    <source>
        <dbReference type="ARBA" id="ARBA00023177"/>
    </source>
</evidence>
<feature type="transmembrane region" description="Helical" evidence="9">
    <location>
        <begin position="300"/>
        <end position="318"/>
    </location>
</feature>
<evidence type="ECO:0000256" key="5">
    <source>
        <dbReference type="ARBA" id="ARBA00022989"/>
    </source>
</evidence>
<evidence type="ECO:0000256" key="6">
    <source>
        <dbReference type="ARBA" id="ARBA00023136"/>
    </source>
</evidence>
<dbReference type="Pfam" id="PF00909">
    <property type="entry name" value="Ammonium_transp"/>
    <property type="match status" value="1"/>
</dbReference>
<dbReference type="GO" id="GO:0008519">
    <property type="term" value="F:ammonium channel activity"/>
    <property type="evidence" value="ECO:0007669"/>
    <property type="project" value="InterPro"/>
</dbReference>
<dbReference type="Pfam" id="PF00015">
    <property type="entry name" value="MCPsignal"/>
    <property type="match status" value="1"/>
</dbReference>
<evidence type="ECO:0000259" key="11">
    <source>
        <dbReference type="PROSITE" id="PS50111"/>
    </source>
</evidence>
<dbReference type="InterPro" id="IPR029020">
    <property type="entry name" value="Ammonium/urea_transptr"/>
</dbReference>
<keyword evidence="13" id="KW-1185">Reference proteome</keyword>
<feature type="transmembrane region" description="Helical" evidence="9">
    <location>
        <begin position="43"/>
        <end position="63"/>
    </location>
</feature>
<feature type="transmembrane region" description="Helical" evidence="9">
    <location>
        <begin position="324"/>
        <end position="341"/>
    </location>
</feature>
<keyword evidence="3 9" id="KW-0813">Transport</keyword>
<dbReference type="Gene3D" id="1.10.3430.10">
    <property type="entry name" value="Ammonium transporter AmtB like domains"/>
    <property type="match status" value="1"/>
</dbReference>
<dbReference type="PROSITE" id="PS50111">
    <property type="entry name" value="CHEMOTAXIS_TRANSDUC_2"/>
    <property type="match status" value="1"/>
</dbReference>
<gene>
    <name evidence="12" type="primary">nrgA</name>
    <name evidence="12" type="ORF">Enr8_01490</name>
</gene>
<reference evidence="12 13" key="1">
    <citation type="submission" date="2019-02" db="EMBL/GenBank/DDBJ databases">
        <title>Deep-cultivation of Planctomycetes and their phenomic and genomic characterization uncovers novel biology.</title>
        <authorList>
            <person name="Wiegand S."/>
            <person name="Jogler M."/>
            <person name="Boedeker C."/>
            <person name="Pinto D."/>
            <person name="Vollmers J."/>
            <person name="Rivas-Marin E."/>
            <person name="Kohn T."/>
            <person name="Peeters S.H."/>
            <person name="Heuer A."/>
            <person name="Rast P."/>
            <person name="Oberbeckmann S."/>
            <person name="Bunk B."/>
            <person name="Jeske O."/>
            <person name="Meyerdierks A."/>
            <person name="Storesund J.E."/>
            <person name="Kallscheuer N."/>
            <person name="Luecker S."/>
            <person name="Lage O.M."/>
            <person name="Pohl T."/>
            <person name="Merkel B.J."/>
            <person name="Hornburger P."/>
            <person name="Mueller R.-W."/>
            <person name="Bruemmer F."/>
            <person name="Labrenz M."/>
            <person name="Spormann A.M."/>
            <person name="Op Den Camp H."/>
            <person name="Overmann J."/>
            <person name="Amann R."/>
            <person name="Jetten M.S.M."/>
            <person name="Mascher T."/>
            <person name="Medema M.H."/>
            <person name="Devos D.P."/>
            <person name="Kaster A.-K."/>
            <person name="Ovreas L."/>
            <person name="Rohde M."/>
            <person name="Galperin M.Y."/>
            <person name="Jogler C."/>
        </authorList>
    </citation>
    <scope>NUCLEOTIDE SEQUENCE [LARGE SCALE GENOMIC DNA]</scope>
    <source>
        <strain evidence="12 13">Enr8</strain>
    </source>
</reference>
<dbReference type="EMBL" id="SJPF01000001">
    <property type="protein sequence ID" value="TWT38457.1"/>
    <property type="molecule type" value="Genomic_DNA"/>
</dbReference>
<feature type="transmembrane region" description="Helical" evidence="9">
    <location>
        <begin position="236"/>
        <end position="253"/>
    </location>
</feature>
<sequence length="758" mass="81295" precursor="true">MSRRMPWSLALLLPLVCGSLVAAQEREDVVQLAAQNGPTPLDYVWILVAAALVFLMQAGFMCLECGMARAKNSINVAVKNVADFLIAVIAFWLFGFGLMFGASWYGLVGTSDFAFSVGENPWLALFFLFQAVFCGTAATIDSGAVAERTRFVTYLVMSLVCSALIYPIFGHWAWGSFFHGGAGGWLEQLGFIDFAGSTVVHSIGGWVALAGLICIGPRIGRFDKDGAPRKIPPHNLLLVFLGTFILFFGWFGFNCGSTLAATTDVAPIAVNTLLAACFGGLATSLLTWFGPTKRPEPDMIANGVLGGLVGITAGCASVDTMGAAAIGVGAGLVVYFGTLFLEHLLQLDDVVGAVPVHGFCGAFGTLAVAIFIETDNLPEGITHLSLLQTQAIGVGAGFLWSFGVTFVLLKTLSLFMPLRVSEEEERIGLNVAEHGAVSTLLELAEAMQRATEAKTYDGSLLVDVEHGTEVGDLARCYNDLINTIRYEHSSAQNAMRHLEQQRSRIKTGLRSYQSSVEQNVAVIQSQNEEIERVLKISSQRSQQVTGSVRAVFEQIDGLVKSLRDVAQHSDQSRQATDLGLTHSTEGQQTVKKLDRSAAEIEAVLALIDDIAEQTNLLALNATIEAARAGDAGKGFAVVAAEVKTLASQSSESARQISNRIVTIQGDSRGAVRKIGETLEVIRQVSDISTQMGQSIRLSMEEHERASSDIHVIGDDVVQMIEEMMKGLSEVRSGTAEIAARVRQSYEDLEGVLADSDAP</sequence>
<dbReference type="GO" id="GO:0005886">
    <property type="term" value="C:plasma membrane"/>
    <property type="evidence" value="ECO:0007669"/>
    <property type="project" value="UniProtKB-SubCell"/>
</dbReference>
<keyword evidence="5 9" id="KW-1133">Transmembrane helix</keyword>
<comment type="caution">
    <text evidence="12">The sequence shown here is derived from an EMBL/GenBank/DDBJ whole genome shotgun (WGS) entry which is preliminary data.</text>
</comment>
<evidence type="ECO:0000256" key="1">
    <source>
        <dbReference type="ARBA" id="ARBA00004141"/>
    </source>
</evidence>
<protein>
    <recommendedName>
        <fullName evidence="9">Ammonium transporter</fullName>
    </recommendedName>
</protein>
<keyword evidence="7 9" id="KW-0924">Ammonia transport</keyword>
<feature type="domain" description="Methyl-accepting transducer" evidence="11">
    <location>
        <begin position="512"/>
        <end position="738"/>
    </location>
</feature>
<dbReference type="PANTHER" id="PTHR11730:SF6">
    <property type="entry name" value="AMMONIUM TRANSPORTER"/>
    <property type="match status" value="1"/>
</dbReference>
<organism evidence="12 13">
    <name type="scientific">Blastopirellula retiformator</name>
    <dbReference type="NCBI Taxonomy" id="2527970"/>
    <lineage>
        <taxon>Bacteria</taxon>
        <taxon>Pseudomonadati</taxon>
        <taxon>Planctomycetota</taxon>
        <taxon>Planctomycetia</taxon>
        <taxon>Pirellulales</taxon>
        <taxon>Pirellulaceae</taxon>
        <taxon>Blastopirellula</taxon>
    </lineage>
</organism>
<feature type="transmembrane region" description="Helical" evidence="9">
    <location>
        <begin position="265"/>
        <end position="288"/>
    </location>
</feature>
<dbReference type="Proteomes" id="UP000318878">
    <property type="component" value="Unassembled WGS sequence"/>
</dbReference>
<proteinExistence type="inferred from homology"/>
<keyword evidence="10" id="KW-0732">Signal</keyword>
<keyword evidence="4 9" id="KW-0812">Transmembrane</keyword>
<evidence type="ECO:0000256" key="10">
    <source>
        <dbReference type="SAM" id="SignalP"/>
    </source>
</evidence>
<evidence type="ECO:0000256" key="9">
    <source>
        <dbReference type="RuleBase" id="RU362002"/>
    </source>
</evidence>
<dbReference type="RefSeq" id="WP_222434778.1">
    <property type="nucleotide sequence ID" value="NZ_SJPF01000001.1"/>
</dbReference>
<feature type="transmembrane region" description="Helical" evidence="9">
    <location>
        <begin position="392"/>
        <end position="409"/>
    </location>
</feature>
<accession>A0A5C5VKG8</accession>
<keyword evidence="8" id="KW-0807">Transducer</keyword>
<dbReference type="NCBIfam" id="TIGR00836">
    <property type="entry name" value="amt"/>
    <property type="match status" value="1"/>
</dbReference>
<dbReference type="GO" id="GO:0007165">
    <property type="term" value="P:signal transduction"/>
    <property type="evidence" value="ECO:0007669"/>
    <property type="project" value="UniProtKB-KW"/>
</dbReference>
<keyword evidence="6 9" id="KW-0472">Membrane</keyword>
<dbReference type="SUPFAM" id="SSF58104">
    <property type="entry name" value="Methyl-accepting chemotaxis protein (MCP) signaling domain"/>
    <property type="match status" value="1"/>
</dbReference>
<feature type="transmembrane region" description="Helical" evidence="9">
    <location>
        <begin position="152"/>
        <end position="174"/>
    </location>
</feature>
<feature type="chain" id="PRO_5022881269" description="Ammonium transporter" evidence="10">
    <location>
        <begin position="23"/>
        <end position="758"/>
    </location>
</feature>
<feature type="signal peptide" evidence="10">
    <location>
        <begin position="1"/>
        <end position="22"/>
    </location>
</feature>
<evidence type="ECO:0000256" key="2">
    <source>
        <dbReference type="ARBA" id="ARBA00005887"/>
    </source>
</evidence>
<dbReference type="InterPro" id="IPR024041">
    <property type="entry name" value="NH4_transpt_AmtB-like_dom"/>
</dbReference>
<evidence type="ECO:0000256" key="4">
    <source>
        <dbReference type="ARBA" id="ARBA00022692"/>
    </source>
</evidence>
<comment type="similarity">
    <text evidence="2 9">Belongs to the ammonia transporter channel (TC 1.A.11.2) family.</text>
</comment>
<name>A0A5C5VKG8_9BACT</name>
<dbReference type="GO" id="GO:0097272">
    <property type="term" value="P:ammonium homeostasis"/>
    <property type="evidence" value="ECO:0007669"/>
    <property type="project" value="TreeGrafter"/>
</dbReference>